<dbReference type="PANTHER" id="PTHR43796:SF2">
    <property type="entry name" value="CARBOXYNORSPERMIDINE SYNTHASE"/>
    <property type="match status" value="1"/>
</dbReference>
<evidence type="ECO:0000259" key="2">
    <source>
        <dbReference type="Pfam" id="PF16653"/>
    </source>
</evidence>
<dbReference type="SUPFAM" id="SSF51735">
    <property type="entry name" value="NAD(P)-binding Rossmann-fold domains"/>
    <property type="match status" value="1"/>
</dbReference>
<gene>
    <name evidence="3" type="ORF">ENM42_00200</name>
</gene>
<accession>A0A7C5U7F3</accession>
<dbReference type="EMBL" id="DRXS01000014">
    <property type="protein sequence ID" value="HHR40229.1"/>
    <property type="molecule type" value="Genomic_DNA"/>
</dbReference>
<protein>
    <recommendedName>
        <fullName evidence="4">Saccharopine dehydrogenase</fullName>
    </recommendedName>
</protein>
<proteinExistence type="predicted"/>
<dbReference type="Pfam" id="PF16653">
    <property type="entry name" value="Sacchrp_dh_C"/>
    <property type="match status" value="1"/>
</dbReference>
<dbReference type="InterPro" id="IPR005097">
    <property type="entry name" value="Sacchrp_dh_NADP-bd"/>
</dbReference>
<reference evidence="3" key="1">
    <citation type="journal article" date="2020" name="mSystems">
        <title>Genome- and Community-Level Interaction Insights into Carbon Utilization and Element Cycling Functions of Hydrothermarchaeota in Hydrothermal Sediment.</title>
        <authorList>
            <person name="Zhou Z."/>
            <person name="Liu Y."/>
            <person name="Xu W."/>
            <person name="Pan J."/>
            <person name="Luo Z.H."/>
            <person name="Li M."/>
        </authorList>
    </citation>
    <scope>NUCLEOTIDE SEQUENCE [LARGE SCALE GENOMIC DNA]</scope>
    <source>
        <strain evidence="3">SpSt-1084</strain>
    </source>
</reference>
<feature type="domain" description="Saccharopine dehydrogenase-like C-terminal" evidence="2">
    <location>
        <begin position="129"/>
        <end position="378"/>
    </location>
</feature>
<dbReference type="Gene3D" id="3.40.50.720">
    <property type="entry name" value="NAD(P)-binding Rossmann-like Domain"/>
    <property type="match status" value="2"/>
</dbReference>
<evidence type="ECO:0008006" key="4">
    <source>
        <dbReference type="Google" id="ProtNLM"/>
    </source>
</evidence>
<dbReference type="Gene3D" id="3.30.360.10">
    <property type="entry name" value="Dihydrodipicolinate Reductase, domain 2"/>
    <property type="match status" value="1"/>
</dbReference>
<comment type="caution">
    <text evidence="3">The sequence shown here is derived from an EMBL/GenBank/DDBJ whole genome shotgun (WGS) entry which is preliminary data.</text>
</comment>
<sequence>MRIAVLGGAGATGSAAVRNLVEDKHVSEVLVGDANEEKLEKFASKLRSSKVSTKVVDVRKIDETADFIRGCDVVINAVQYYFNLDVMMSALKAGVHYVDHGGLYHVTLKQLELDDQFCSKELTALVGMGAQPGLTNLCASHAASLLDEMKAVYIRDGYRDLTPNGPFFTWSPSTLFDEMILDAVVLRGGKTVSVPAFSLSEEVDFPEPVGRLKTYVTLHSELATFPRSFKGKNLSECDWMEGSPELELIKKLADIGFASLDEIDYEGCRVSPRRLFLKLVEMKDLMGFREGVVPDDWEYTYVYVVGRKMSRDVKLVYRILFPPHQGWMMSCSQTGVGIPSSTAAVMIAENQITARGVVPPETALEPASFFEKMAQHGIEIMQTEESIR</sequence>
<dbReference type="AlphaFoldDB" id="A0A7C5U7F3"/>
<name>A0A7C5U7F3_CALS0</name>
<dbReference type="InterPro" id="IPR036291">
    <property type="entry name" value="NAD(P)-bd_dom_sf"/>
</dbReference>
<feature type="domain" description="Saccharopine dehydrogenase NADP binding" evidence="1">
    <location>
        <begin position="4"/>
        <end position="125"/>
    </location>
</feature>
<evidence type="ECO:0000259" key="1">
    <source>
        <dbReference type="Pfam" id="PF03435"/>
    </source>
</evidence>
<dbReference type="Pfam" id="PF03435">
    <property type="entry name" value="Sacchrp_dh_NADP"/>
    <property type="match status" value="1"/>
</dbReference>
<evidence type="ECO:0000313" key="3">
    <source>
        <dbReference type="EMBL" id="HHR40229.1"/>
    </source>
</evidence>
<dbReference type="PANTHER" id="PTHR43796">
    <property type="entry name" value="CARBOXYNORSPERMIDINE SYNTHASE"/>
    <property type="match status" value="1"/>
</dbReference>
<dbReference type="InterPro" id="IPR032095">
    <property type="entry name" value="Sacchrp_dh-like_C"/>
</dbReference>
<organism evidence="3">
    <name type="scientific">Caldiarchaeum subterraneum</name>
    <dbReference type="NCBI Taxonomy" id="311458"/>
    <lineage>
        <taxon>Archaea</taxon>
        <taxon>Nitrososphaerota</taxon>
        <taxon>Candidatus Caldarchaeales</taxon>
        <taxon>Candidatus Caldarchaeaceae</taxon>
        <taxon>Candidatus Caldarchaeum</taxon>
    </lineage>
</organism>